<comment type="caution">
    <text evidence="1">The sequence shown here is derived from an EMBL/GenBank/DDBJ whole genome shotgun (WGS) entry which is preliminary data.</text>
</comment>
<evidence type="ECO:0000313" key="1">
    <source>
        <dbReference type="EMBL" id="KAJ1180515.1"/>
    </source>
</evidence>
<protein>
    <submittedName>
        <fullName evidence="1">Uncharacterized protein</fullName>
    </submittedName>
</protein>
<gene>
    <name evidence="1" type="ORF">NDU88_005736</name>
</gene>
<reference evidence="1" key="1">
    <citation type="journal article" date="2022" name="bioRxiv">
        <title>Sequencing and chromosome-scale assembly of the giantPleurodeles waltlgenome.</title>
        <authorList>
            <person name="Brown T."/>
            <person name="Elewa A."/>
            <person name="Iarovenko S."/>
            <person name="Subramanian E."/>
            <person name="Araus A.J."/>
            <person name="Petzold A."/>
            <person name="Susuki M."/>
            <person name="Suzuki K.-i.T."/>
            <person name="Hayashi T."/>
            <person name="Toyoda A."/>
            <person name="Oliveira C."/>
            <person name="Osipova E."/>
            <person name="Leigh N.D."/>
            <person name="Simon A."/>
            <person name="Yun M.H."/>
        </authorList>
    </citation>
    <scope>NUCLEOTIDE SEQUENCE</scope>
    <source>
        <strain evidence="1">20211129_DDA</strain>
        <tissue evidence="1">Liver</tissue>
    </source>
</reference>
<dbReference type="Proteomes" id="UP001066276">
    <property type="component" value="Chromosome 3_2"/>
</dbReference>
<dbReference type="AlphaFoldDB" id="A0AAV7TVM3"/>
<dbReference type="EMBL" id="JANPWB010000006">
    <property type="protein sequence ID" value="KAJ1180515.1"/>
    <property type="molecule type" value="Genomic_DNA"/>
</dbReference>
<accession>A0AAV7TVM3</accession>
<sequence>MQPTRVTERMLVEKPEKMTDSLRASHWTKSSKFRHSVQLDWGDLPAPNTDPCGSFGLPRCGAPEIHFGWLTLLSDRAVPSRSLRCAELVLAPLCPLQTRRVTTVLAG</sequence>
<name>A0AAV7TVM3_PLEWA</name>
<evidence type="ECO:0000313" key="2">
    <source>
        <dbReference type="Proteomes" id="UP001066276"/>
    </source>
</evidence>
<organism evidence="1 2">
    <name type="scientific">Pleurodeles waltl</name>
    <name type="common">Iberian ribbed newt</name>
    <dbReference type="NCBI Taxonomy" id="8319"/>
    <lineage>
        <taxon>Eukaryota</taxon>
        <taxon>Metazoa</taxon>
        <taxon>Chordata</taxon>
        <taxon>Craniata</taxon>
        <taxon>Vertebrata</taxon>
        <taxon>Euteleostomi</taxon>
        <taxon>Amphibia</taxon>
        <taxon>Batrachia</taxon>
        <taxon>Caudata</taxon>
        <taxon>Salamandroidea</taxon>
        <taxon>Salamandridae</taxon>
        <taxon>Pleurodelinae</taxon>
        <taxon>Pleurodeles</taxon>
    </lineage>
</organism>
<proteinExistence type="predicted"/>
<keyword evidence="2" id="KW-1185">Reference proteome</keyword>